<dbReference type="OMA" id="KEISCYW"/>
<evidence type="ECO:0000256" key="5">
    <source>
        <dbReference type="PROSITE-ProRule" id="PRU00723"/>
    </source>
</evidence>
<evidence type="ECO:0000256" key="6">
    <source>
        <dbReference type="SAM" id="MobiDB-lite"/>
    </source>
</evidence>
<dbReference type="InterPro" id="IPR041686">
    <property type="entry name" value="Znf-CCCH_3"/>
</dbReference>
<dbReference type="GeneTree" id="ENSGT00920000149095"/>
<feature type="compositionally biased region" description="Pro residues" evidence="6">
    <location>
        <begin position="106"/>
        <end position="115"/>
    </location>
</feature>
<dbReference type="GO" id="GO:0016973">
    <property type="term" value="P:poly(A)+ mRNA export from nucleus"/>
    <property type="evidence" value="ECO:0007669"/>
    <property type="project" value="TreeGrafter"/>
</dbReference>
<evidence type="ECO:0000256" key="1">
    <source>
        <dbReference type="ARBA" id="ARBA00022723"/>
    </source>
</evidence>
<dbReference type="InterPro" id="IPR000571">
    <property type="entry name" value="Znf_CCCH"/>
</dbReference>
<accession>A0A3P8WK44</accession>
<feature type="region of interest" description="Disordered" evidence="6">
    <location>
        <begin position="93"/>
        <end position="173"/>
    </location>
</feature>
<dbReference type="SMART" id="SM00356">
    <property type="entry name" value="ZnF_C3H1"/>
    <property type="match status" value="3"/>
</dbReference>
<dbReference type="Proteomes" id="UP000265120">
    <property type="component" value="Chromosome 11"/>
</dbReference>
<evidence type="ECO:0000256" key="2">
    <source>
        <dbReference type="ARBA" id="ARBA00022737"/>
    </source>
</evidence>
<keyword evidence="9" id="KW-1185">Reference proteome</keyword>
<dbReference type="STRING" id="244447.ENSCSEP00000026857"/>
<evidence type="ECO:0000313" key="9">
    <source>
        <dbReference type="Proteomes" id="UP000265120"/>
    </source>
</evidence>
<proteinExistence type="predicted"/>
<dbReference type="FunFam" id="4.10.1000.10:FF:000024">
    <property type="entry name" value="Zinc finger CCCH domain-containing protein 11A"/>
    <property type="match status" value="1"/>
</dbReference>
<keyword evidence="4 5" id="KW-0862">Zinc</keyword>
<organism evidence="8 9">
    <name type="scientific">Cynoglossus semilaevis</name>
    <name type="common">Tongue sole</name>
    <dbReference type="NCBI Taxonomy" id="244447"/>
    <lineage>
        <taxon>Eukaryota</taxon>
        <taxon>Metazoa</taxon>
        <taxon>Chordata</taxon>
        <taxon>Craniata</taxon>
        <taxon>Vertebrata</taxon>
        <taxon>Euteleostomi</taxon>
        <taxon>Actinopterygii</taxon>
        <taxon>Neopterygii</taxon>
        <taxon>Teleostei</taxon>
        <taxon>Neoteleostei</taxon>
        <taxon>Acanthomorphata</taxon>
        <taxon>Carangaria</taxon>
        <taxon>Pleuronectiformes</taxon>
        <taxon>Pleuronectoidei</taxon>
        <taxon>Cynoglossidae</taxon>
        <taxon>Cynoglossinae</taxon>
        <taxon>Cynoglossus</taxon>
    </lineage>
</organism>
<dbReference type="Pfam" id="PF15663">
    <property type="entry name" value="zf-CCCH_3"/>
    <property type="match status" value="1"/>
</dbReference>
<reference evidence="8 9" key="1">
    <citation type="journal article" date="2014" name="Nat. Genet.">
        <title>Whole-genome sequence of a flatfish provides insights into ZW sex chromosome evolution and adaptation to a benthic lifestyle.</title>
        <authorList>
            <person name="Chen S."/>
            <person name="Zhang G."/>
            <person name="Shao C."/>
            <person name="Huang Q."/>
            <person name="Liu G."/>
            <person name="Zhang P."/>
            <person name="Song W."/>
            <person name="An N."/>
            <person name="Chalopin D."/>
            <person name="Volff J.N."/>
            <person name="Hong Y."/>
            <person name="Li Q."/>
            <person name="Sha Z."/>
            <person name="Zhou H."/>
            <person name="Xie M."/>
            <person name="Yu Q."/>
            <person name="Liu Y."/>
            <person name="Xiang H."/>
            <person name="Wang N."/>
            <person name="Wu K."/>
            <person name="Yang C."/>
            <person name="Zhou Q."/>
            <person name="Liao X."/>
            <person name="Yang L."/>
            <person name="Hu Q."/>
            <person name="Zhang J."/>
            <person name="Meng L."/>
            <person name="Jin L."/>
            <person name="Tian Y."/>
            <person name="Lian J."/>
            <person name="Yang J."/>
            <person name="Miao G."/>
            <person name="Liu S."/>
            <person name="Liang Z."/>
            <person name="Yan F."/>
            <person name="Li Y."/>
            <person name="Sun B."/>
            <person name="Zhang H."/>
            <person name="Zhang J."/>
            <person name="Zhu Y."/>
            <person name="Du M."/>
            <person name="Zhao Y."/>
            <person name="Schartl M."/>
            <person name="Tang Q."/>
            <person name="Wang J."/>
        </authorList>
    </citation>
    <scope>NUCLEOTIDE SEQUENCE</scope>
</reference>
<protein>
    <recommendedName>
        <fullName evidence="7">C3H1-type domain-containing protein</fullName>
    </recommendedName>
</protein>
<dbReference type="GO" id="GO:0008270">
    <property type="term" value="F:zinc ion binding"/>
    <property type="evidence" value="ECO:0007669"/>
    <property type="project" value="UniProtKB-KW"/>
</dbReference>
<name>A0A3P8WK44_CYNSE</name>
<feature type="compositionally biased region" description="Acidic residues" evidence="6">
    <location>
        <begin position="149"/>
        <end position="162"/>
    </location>
</feature>
<dbReference type="Ensembl" id="ENSCSET00000027217.1">
    <property type="protein sequence ID" value="ENSCSEP00000026857.1"/>
    <property type="gene ID" value="ENSCSEG00000017146.1"/>
</dbReference>
<dbReference type="PROSITE" id="PS50103">
    <property type="entry name" value="ZF_C3H1"/>
    <property type="match status" value="1"/>
</dbReference>
<evidence type="ECO:0000259" key="7">
    <source>
        <dbReference type="PROSITE" id="PS50103"/>
    </source>
</evidence>
<feature type="domain" description="C3H1-type" evidence="7">
    <location>
        <begin position="7"/>
        <end position="29"/>
    </location>
</feature>
<sequence length="252" mass="28306">MTNHGDDCYFFYYSVCNKGDGCPFRHCEAAMGNETVCSLWQEGRCFRSICKFRHMEITKNRKEIPCYWENQPAGCQKPHCAFSHEKPRYIEGVFVPPDKSDEPPTEESPPSPGVPLPTAANSQLRGVVKSESQEPVPSPAHPPVVINAADDDEDEDDQFSEGEDMKSESSPRKLLKSGDALNFGVSTLEELRLRKAIKANMRKAGYPLHDPGTLTSGKENLESFSRPALCVTKEGKKIGPLYWPWLHTRHNH</sequence>
<dbReference type="InParanoid" id="A0A3P8WK44"/>
<reference evidence="8" key="3">
    <citation type="submission" date="2025-09" db="UniProtKB">
        <authorList>
            <consortium name="Ensembl"/>
        </authorList>
    </citation>
    <scope>IDENTIFICATION</scope>
</reference>
<evidence type="ECO:0000256" key="3">
    <source>
        <dbReference type="ARBA" id="ARBA00022771"/>
    </source>
</evidence>
<keyword evidence="1 5" id="KW-0479">Metal-binding</keyword>
<dbReference type="PANTHER" id="PTHR15725">
    <property type="entry name" value="ZN-FINGER, C-X8-C-X5-C-X3-H TYPE-CONTAINING"/>
    <property type="match status" value="1"/>
</dbReference>
<keyword evidence="2" id="KW-0677">Repeat</keyword>
<dbReference type="AlphaFoldDB" id="A0A3P8WK44"/>
<dbReference type="Gene3D" id="4.10.1000.10">
    <property type="entry name" value="Zinc finger, CCCH-type"/>
    <property type="match status" value="1"/>
</dbReference>
<feature type="zinc finger region" description="C3H1-type" evidence="5">
    <location>
        <begin position="7"/>
        <end position="29"/>
    </location>
</feature>
<keyword evidence="3 5" id="KW-0863">Zinc-finger</keyword>
<evidence type="ECO:0000256" key="4">
    <source>
        <dbReference type="ARBA" id="ARBA00022833"/>
    </source>
</evidence>
<reference evidence="8" key="2">
    <citation type="submission" date="2025-08" db="UniProtKB">
        <authorList>
            <consortium name="Ensembl"/>
        </authorList>
    </citation>
    <scope>IDENTIFICATION</scope>
</reference>
<evidence type="ECO:0000313" key="8">
    <source>
        <dbReference type="Ensembl" id="ENSCSEP00000026857.1"/>
    </source>
</evidence>
<dbReference type="PANTHER" id="PTHR15725:SF14">
    <property type="entry name" value="ZINC FINGER CCCH DOMAIN-CONTAINING PROTEIN 11A"/>
    <property type="match status" value="1"/>
</dbReference>